<evidence type="ECO:0000313" key="3">
    <source>
        <dbReference type="Proteomes" id="UP001164963"/>
    </source>
</evidence>
<name>A0ABY6Q1I5_9ACTN</name>
<dbReference type="EMBL" id="CP098740">
    <property type="protein sequence ID" value="UZK58273.1"/>
    <property type="molecule type" value="Genomic_DNA"/>
</dbReference>
<keyword evidence="3" id="KW-1185">Reference proteome</keyword>
<dbReference type="RefSeq" id="WP_265546874.1">
    <property type="nucleotide sequence ID" value="NZ_CP098740.1"/>
</dbReference>
<evidence type="ECO:0000256" key="1">
    <source>
        <dbReference type="SAM" id="MobiDB-lite"/>
    </source>
</evidence>
<sequence length="165" mass="17724">MSFDPALSKPPTPTEFGEATPQTCLRVVRAAATLAAAADDAALDAFCRSSTRSMARLETVMHATHREAVEAERYAALAEEWDADPSMPDRALRRCATQAVTHALAAQREAGVELTALALRGELERALTPRSAPSGRAPSASRRPRKRPQSVPPPAWTRRTGTSPP</sequence>
<accession>A0ABY6Q1I5</accession>
<reference evidence="2" key="1">
    <citation type="journal article" date="2022" name="Front. Microbiol.">
        <title>Mirubactin C rescues the lethal effect of cell wall biosynthesis mutations in Bacillus subtilis.</title>
        <authorList>
            <person name="Kepplinger B."/>
            <person name="Wen X."/>
            <person name="Tyler A.R."/>
            <person name="Kim B.Y."/>
            <person name="Brown J."/>
            <person name="Banks P."/>
            <person name="Dashti Y."/>
            <person name="Mackenzie E.S."/>
            <person name="Wills C."/>
            <person name="Kawai Y."/>
            <person name="Waldron K.J."/>
            <person name="Allenby N.E.E."/>
            <person name="Wu L.J."/>
            <person name="Hall M.J."/>
            <person name="Errington J."/>
        </authorList>
    </citation>
    <scope>NUCLEOTIDE SEQUENCE</scope>
    <source>
        <strain evidence="2">MDA8-470</strain>
    </source>
</reference>
<feature type="compositionally biased region" description="Low complexity" evidence="1">
    <location>
        <begin position="128"/>
        <end position="141"/>
    </location>
</feature>
<dbReference type="Proteomes" id="UP001164963">
    <property type="component" value="Chromosome"/>
</dbReference>
<proteinExistence type="predicted"/>
<gene>
    <name evidence="2" type="ORF">NEH16_33085</name>
</gene>
<organism evidence="2 3">
    <name type="scientific">Streptomyces drozdowiczii</name>
    <dbReference type="NCBI Taxonomy" id="202862"/>
    <lineage>
        <taxon>Bacteria</taxon>
        <taxon>Bacillati</taxon>
        <taxon>Actinomycetota</taxon>
        <taxon>Actinomycetes</taxon>
        <taxon>Kitasatosporales</taxon>
        <taxon>Streptomycetaceae</taxon>
        <taxon>Streptomyces</taxon>
    </lineage>
</organism>
<protein>
    <submittedName>
        <fullName evidence="2">Uncharacterized protein</fullName>
    </submittedName>
</protein>
<evidence type="ECO:0000313" key="2">
    <source>
        <dbReference type="EMBL" id="UZK58273.1"/>
    </source>
</evidence>
<feature type="region of interest" description="Disordered" evidence="1">
    <location>
        <begin position="125"/>
        <end position="165"/>
    </location>
</feature>